<sequence length="137" mass="14417">MTTRVPYGVKGERPNAWLGMQLNGTTGAGGNLLAHGARLAVPTTQRPELVAFGFASGFIGTTSAGPRRSAGTDRREHGQGSARESDTETIVFELAAPYQWDVPILAWLHARAGERGLGAASDFSHQPYRPCVSGGGP</sequence>
<protein>
    <submittedName>
        <fullName evidence="2">Uncharacterized protein</fullName>
    </submittedName>
</protein>
<evidence type="ECO:0000313" key="2">
    <source>
        <dbReference type="EMBL" id="MEF3112300.1"/>
    </source>
</evidence>
<name>A0ABU7WLA0_9ACTN</name>
<feature type="compositionally biased region" description="Basic and acidic residues" evidence="1">
    <location>
        <begin position="70"/>
        <end position="86"/>
    </location>
</feature>
<keyword evidence="3" id="KW-1185">Reference proteome</keyword>
<dbReference type="Proteomes" id="UP001348265">
    <property type="component" value="Unassembled WGS sequence"/>
</dbReference>
<gene>
    <name evidence="2" type="ORF">RB636_03660</name>
</gene>
<accession>A0ABU7WLA0</accession>
<proteinExistence type="predicted"/>
<evidence type="ECO:0000313" key="3">
    <source>
        <dbReference type="Proteomes" id="UP001348265"/>
    </source>
</evidence>
<feature type="region of interest" description="Disordered" evidence="1">
    <location>
        <begin position="59"/>
        <end position="88"/>
    </location>
</feature>
<dbReference type="RefSeq" id="WP_331785306.1">
    <property type="nucleotide sequence ID" value="NZ_JAVFKM010000001.1"/>
</dbReference>
<organism evidence="2 3">
    <name type="scientific">Streptomyces chrestomyceticus</name>
    <dbReference type="NCBI Taxonomy" id="68185"/>
    <lineage>
        <taxon>Bacteria</taxon>
        <taxon>Bacillati</taxon>
        <taxon>Actinomycetota</taxon>
        <taxon>Actinomycetes</taxon>
        <taxon>Kitasatosporales</taxon>
        <taxon>Streptomycetaceae</taxon>
        <taxon>Streptomyces</taxon>
    </lineage>
</organism>
<dbReference type="EMBL" id="JAVFKM010000001">
    <property type="protein sequence ID" value="MEF3112300.1"/>
    <property type="molecule type" value="Genomic_DNA"/>
</dbReference>
<evidence type="ECO:0000256" key="1">
    <source>
        <dbReference type="SAM" id="MobiDB-lite"/>
    </source>
</evidence>
<reference evidence="2 3" key="1">
    <citation type="submission" date="2023-08" db="EMBL/GenBank/DDBJ databases">
        <authorList>
            <person name="Sharma P."/>
            <person name="Verma V."/>
            <person name="Mohan M.K."/>
            <person name="Dubey A.K."/>
        </authorList>
    </citation>
    <scope>NUCLEOTIDE SEQUENCE [LARGE SCALE GENOMIC DNA]</scope>
    <source>
        <strain evidence="2 3">ADP4</strain>
    </source>
</reference>
<comment type="caution">
    <text evidence="2">The sequence shown here is derived from an EMBL/GenBank/DDBJ whole genome shotgun (WGS) entry which is preliminary data.</text>
</comment>